<keyword evidence="3" id="KW-1185">Reference proteome</keyword>
<accession>A0ABV8G191</accession>
<name>A0ABV8G191_9ACTN</name>
<feature type="transmembrane region" description="Helical" evidence="1">
    <location>
        <begin position="120"/>
        <end position="140"/>
    </location>
</feature>
<reference evidence="3" key="1">
    <citation type="journal article" date="2019" name="Int. J. Syst. Evol. Microbiol.">
        <title>The Global Catalogue of Microorganisms (GCM) 10K type strain sequencing project: providing services to taxonomists for standard genome sequencing and annotation.</title>
        <authorList>
            <consortium name="The Broad Institute Genomics Platform"/>
            <consortium name="The Broad Institute Genome Sequencing Center for Infectious Disease"/>
            <person name="Wu L."/>
            <person name="Ma J."/>
        </authorList>
    </citation>
    <scope>NUCLEOTIDE SEQUENCE [LARGE SCALE GENOMIC DNA]</scope>
    <source>
        <strain evidence="3">TBRC 1276</strain>
    </source>
</reference>
<feature type="transmembrane region" description="Helical" evidence="1">
    <location>
        <begin position="206"/>
        <end position="227"/>
    </location>
</feature>
<evidence type="ECO:0000313" key="2">
    <source>
        <dbReference type="EMBL" id="MFC4007760.1"/>
    </source>
</evidence>
<protein>
    <recommendedName>
        <fullName evidence="4">DUF1648 domain-containing protein</fullName>
    </recommendedName>
</protein>
<feature type="transmembrane region" description="Helical" evidence="1">
    <location>
        <begin position="82"/>
        <end position="100"/>
    </location>
</feature>
<feature type="transmembrane region" description="Helical" evidence="1">
    <location>
        <begin position="166"/>
        <end position="194"/>
    </location>
</feature>
<organism evidence="2 3">
    <name type="scientific">Nonomuraea purpurea</name>
    <dbReference type="NCBI Taxonomy" id="1849276"/>
    <lineage>
        <taxon>Bacteria</taxon>
        <taxon>Bacillati</taxon>
        <taxon>Actinomycetota</taxon>
        <taxon>Actinomycetes</taxon>
        <taxon>Streptosporangiales</taxon>
        <taxon>Streptosporangiaceae</taxon>
        <taxon>Nonomuraea</taxon>
    </lineage>
</organism>
<dbReference type="EMBL" id="JBHSBI010000004">
    <property type="protein sequence ID" value="MFC4007760.1"/>
    <property type="molecule type" value="Genomic_DNA"/>
</dbReference>
<evidence type="ECO:0000256" key="1">
    <source>
        <dbReference type="SAM" id="Phobius"/>
    </source>
</evidence>
<keyword evidence="1" id="KW-0472">Membrane</keyword>
<dbReference type="Proteomes" id="UP001595851">
    <property type="component" value="Unassembled WGS sequence"/>
</dbReference>
<sequence>MKPRVVAIGWGLAVTAVLLVPPLALRDRLPEPLATHWGPGSMPDRSMPFTSYLLMVVLLWAVPWLVMVAMAGRAIARRQGRMLWWGCLFALGVMLTGVNAQTLAANLDLSDWSGARLSGWQVVVMLLATLGAAVLAGYLGRGAPDEPPGQDLAPPRMRLRPGQRTVWVSHVVSVLAVVAALAGLAALAVTGALFLVGTVSGPLVTLLPGFVIITVVGLAGMSLTVTVSGDSLVIGFGPLGWPARRIPLSRIELAWAEERSPAQVGGWGLRGLPGSATIMLRGGECLVVRYHSGGQLAISIDDAERGASLINALITERAEL</sequence>
<feature type="transmembrane region" description="Helical" evidence="1">
    <location>
        <begin position="50"/>
        <end position="70"/>
    </location>
</feature>
<evidence type="ECO:0008006" key="4">
    <source>
        <dbReference type="Google" id="ProtNLM"/>
    </source>
</evidence>
<comment type="caution">
    <text evidence="2">The sequence shown here is derived from an EMBL/GenBank/DDBJ whole genome shotgun (WGS) entry which is preliminary data.</text>
</comment>
<proteinExistence type="predicted"/>
<evidence type="ECO:0000313" key="3">
    <source>
        <dbReference type="Proteomes" id="UP001595851"/>
    </source>
</evidence>
<keyword evidence="1" id="KW-0812">Transmembrane</keyword>
<dbReference type="RefSeq" id="WP_379527853.1">
    <property type="nucleotide sequence ID" value="NZ_JBHSBI010000004.1"/>
</dbReference>
<keyword evidence="1" id="KW-1133">Transmembrane helix</keyword>
<gene>
    <name evidence="2" type="ORF">ACFOY2_11020</name>
</gene>